<dbReference type="EMBL" id="CAMXCT030002105">
    <property type="protein sequence ID" value="CAL4782985.1"/>
    <property type="molecule type" value="Genomic_DNA"/>
</dbReference>
<evidence type="ECO:0000313" key="1">
    <source>
        <dbReference type="EMBL" id="CAI3995673.1"/>
    </source>
</evidence>
<accession>A0A9P1G0R9</accession>
<evidence type="ECO:0000313" key="2">
    <source>
        <dbReference type="EMBL" id="CAL4782985.1"/>
    </source>
</evidence>
<dbReference type="EMBL" id="CAMXCT010002105">
    <property type="protein sequence ID" value="CAI3995673.1"/>
    <property type="molecule type" value="Genomic_DNA"/>
</dbReference>
<proteinExistence type="predicted"/>
<reference evidence="2 3" key="2">
    <citation type="submission" date="2024-05" db="EMBL/GenBank/DDBJ databases">
        <authorList>
            <person name="Chen Y."/>
            <person name="Shah S."/>
            <person name="Dougan E. K."/>
            <person name="Thang M."/>
            <person name="Chan C."/>
        </authorList>
    </citation>
    <scope>NUCLEOTIDE SEQUENCE [LARGE SCALE GENOMIC DNA]</scope>
</reference>
<gene>
    <name evidence="1" type="ORF">C1SCF055_LOCUS22204</name>
</gene>
<dbReference type="Proteomes" id="UP001152797">
    <property type="component" value="Unassembled WGS sequence"/>
</dbReference>
<keyword evidence="3" id="KW-1185">Reference proteome</keyword>
<protein>
    <submittedName>
        <fullName evidence="1">Uncharacterized protein</fullName>
    </submittedName>
</protein>
<comment type="caution">
    <text evidence="1">The sequence shown here is derived from an EMBL/GenBank/DDBJ whole genome shotgun (WGS) entry which is preliminary data.</text>
</comment>
<organism evidence="1">
    <name type="scientific">Cladocopium goreaui</name>
    <dbReference type="NCBI Taxonomy" id="2562237"/>
    <lineage>
        <taxon>Eukaryota</taxon>
        <taxon>Sar</taxon>
        <taxon>Alveolata</taxon>
        <taxon>Dinophyceae</taxon>
        <taxon>Suessiales</taxon>
        <taxon>Symbiodiniaceae</taxon>
        <taxon>Cladocopium</taxon>
    </lineage>
</organism>
<reference evidence="1" key="1">
    <citation type="submission" date="2022-10" db="EMBL/GenBank/DDBJ databases">
        <authorList>
            <person name="Chen Y."/>
            <person name="Dougan E. K."/>
            <person name="Chan C."/>
            <person name="Rhodes N."/>
            <person name="Thang M."/>
        </authorList>
    </citation>
    <scope>NUCLEOTIDE SEQUENCE</scope>
</reference>
<dbReference type="EMBL" id="CAMXCT020002105">
    <property type="protein sequence ID" value="CAL1149048.1"/>
    <property type="molecule type" value="Genomic_DNA"/>
</dbReference>
<name>A0A9P1G0R9_9DINO</name>
<sequence>MQNPVLLALLNPPARPAALSAKRTARVGSTQWNHVICLSQGRRPAAAWNVPRRGADQTGRVVGEPIWQRRVGRCLAVVGGGWEHAKGGPSGAGDNGDAVPLGFLSSVPGVSSLAGSSYVLSAVQYAKDNPLMALWTVGPAVCSGVLTAARSTYNYFYPPEQSWLGGWDAGLLGGAAGGAWFGGSAAAKPALLVGGLVLNHRPHRAGLALAASLRPLQAAGSAAAKRPRRLPAGSARALLLVPPPVVPRAGGSEVSLEARMVGWMVPGVQLVL</sequence>
<evidence type="ECO:0000313" key="3">
    <source>
        <dbReference type="Proteomes" id="UP001152797"/>
    </source>
</evidence>
<dbReference type="AlphaFoldDB" id="A0A9P1G0R9"/>